<gene>
    <name evidence="4" type="ORF">LCGC14_2932210</name>
</gene>
<comment type="similarity">
    <text evidence="1">Belongs to the TPP enzyme family.</text>
</comment>
<evidence type="ECO:0000313" key="4">
    <source>
        <dbReference type="EMBL" id="KKK69619.1"/>
    </source>
</evidence>
<dbReference type="InterPro" id="IPR012000">
    <property type="entry name" value="Thiamin_PyroP_enz_cen_dom"/>
</dbReference>
<dbReference type="GO" id="GO:0003984">
    <property type="term" value="F:acetolactate synthase activity"/>
    <property type="evidence" value="ECO:0007669"/>
    <property type="project" value="TreeGrafter"/>
</dbReference>
<comment type="caution">
    <text evidence="4">The sequence shown here is derived from an EMBL/GenBank/DDBJ whole genome shotgun (WGS) entry which is preliminary data.</text>
</comment>
<dbReference type="GO" id="GO:0000287">
    <property type="term" value="F:magnesium ion binding"/>
    <property type="evidence" value="ECO:0007669"/>
    <property type="project" value="InterPro"/>
</dbReference>
<dbReference type="GO" id="GO:0009099">
    <property type="term" value="P:L-valine biosynthetic process"/>
    <property type="evidence" value="ECO:0007669"/>
    <property type="project" value="TreeGrafter"/>
</dbReference>
<dbReference type="Gene3D" id="3.40.50.1220">
    <property type="entry name" value="TPP-binding domain"/>
    <property type="match status" value="1"/>
</dbReference>
<feature type="domain" description="Thiamine pyrophosphate enzyme central" evidence="2">
    <location>
        <begin position="191"/>
        <end position="282"/>
    </location>
</feature>
<dbReference type="InterPro" id="IPR012001">
    <property type="entry name" value="Thiamin_PyroP_enz_TPP-bd_dom"/>
</dbReference>
<dbReference type="GO" id="GO:0050660">
    <property type="term" value="F:flavin adenine dinucleotide binding"/>
    <property type="evidence" value="ECO:0007669"/>
    <property type="project" value="TreeGrafter"/>
</dbReference>
<dbReference type="PANTHER" id="PTHR18968">
    <property type="entry name" value="THIAMINE PYROPHOSPHATE ENZYMES"/>
    <property type="match status" value="1"/>
</dbReference>
<dbReference type="Pfam" id="PF00205">
    <property type="entry name" value="TPP_enzyme_M"/>
    <property type="match status" value="1"/>
</dbReference>
<dbReference type="SUPFAM" id="SSF52518">
    <property type="entry name" value="Thiamin diphosphate-binding fold (THDP-binding)"/>
    <property type="match status" value="1"/>
</dbReference>
<organism evidence="4">
    <name type="scientific">marine sediment metagenome</name>
    <dbReference type="NCBI Taxonomy" id="412755"/>
    <lineage>
        <taxon>unclassified sequences</taxon>
        <taxon>metagenomes</taxon>
        <taxon>ecological metagenomes</taxon>
    </lineage>
</organism>
<proteinExistence type="inferred from homology"/>
<dbReference type="GO" id="GO:0009097">
    <property type="term" value="P:isoleucine biosynthetic process"/>
    <property type="evidence" value="ECO:0007669"/>
    <property type="project" value="TreeGrafter"/>
</dbReference>
<dbReference type="InterPro" id="IPR029035">
    <property type="entry name" value="DHS-like_NAD/FAD-binding_dom"/>
</dbReference>
<accession>A0A0F8ZT82</accession>
<dbReference type="GO" id="GO:0005948">
    <property type="term" value="C:acetolactate synthase complex"/>
    <property type="evidence" value="ECO:0007669"/>
    <property type="project" value="TreeGrafter"/>
</dbReference>
<dbReference type="GO" id="GO:0030976">
    <property type="term" value="F:thiamine pyrophosphate binding"/>
    <property type="evidence" value="ECO:0007669"/>
    <property type="project" value="InterPro"/>
</dbReference>
<dbReference type="InterPro" id="IPR029061">
    <property type="entry name" value="THDP-binding"/>
</dbReference>
<sequence length="284" mass="29530">MTQRAADLLVNCLAAQGADRLFCVPGESYLSLLDALAGDNRIATVVCRHEGGAAMMAVADAKLTGRAGLIACSRGPGATNASIGLHLAQQDAVPMVMLIGQVSRDERGRGAFQEVDYTQFFGLMAKSVTEVTDAAKLPETVARAYRVAQSGTPGPVVIVLPEDMLEDDLSDDVTPQMLRPAAVTGPDAGALAQVADLLASAARPLIIAGGALDTTQGRAALAQLAHAHHVPVALTFKHQEIFDNSSPLYAGHLGFKIPPAHVDTLAEADLILALGTRLGDVPTQ</sequence>
<dbReference type="Gene3D" id="3.40.50.970">
    <property type="match status" value="1"/>
</dbReference>
<evidence type="ECO:0000259" key="3">
    <source>
        <dbReference type="Pfam" id="PF02776"/>
    </source>
</evidence>
<evidence type="ECO:0000256" key="1">
    <source>
        <dbReference type="ARBA" id="ARBA00007812"/>
    </source>
</evidence>
<feature type="non-terminal residue" evidence="4">
    <location>
        <position position="284"/>
    </location>
</feature>
<dbReference type="PANTHER" id="PTHR18968:SF120">
    <property type="entry name" value="ACETOLACTATE SYNTHASE LARGE SUBUNIT"/>
    <property type="match status" value="1"/>
</dbReference>
<dbReference type="AlphaFoldDB" id="A0A0F8ZT82"/>
<dbReference type="SUPFAM" id="SSF52467">
    <property type="entry name" value="DHS-like NAD/FAD-binding domain"/>
    <property type="match status" value="1"/>
</dbReference>
<name>A0A0F8ZT82_9ZZZZ</name>
<dbReference type="CDD" id="cd07035">
    <property type="entry name" value="TPP_PYR_POX_like"/>
    <property type="match status" value="1"/>
</dbReference>
<dbReference type="FunFam" id="3.40.50.970:FF:000007">
    <property type="entry name" value="Acetolactate synthase"/>
    <property type="match status" value="1"/>
</dbReference>
<dbReference type="Pfam" id="PF02776">
    <property type="entry name" value="TPP_enzyme_N"/>
    <property type="match status" value="1"/>
</dbReference>
<feature type="domain" description="Thiamine pyrophosphate enzyme N-terminal TPP-binding" evidence="3">
    <location>
        <begin position="4"/>
        <end position="119"/>
    </location>
</feature>
<dbReference type="InterPro" id="IPR045229">
    <property type="entry name" value="TPP_enz"/>
</dbReference>
<evidence type="ECO:0000259" key="2">
    <source>
        <dbReference type="Pfam" id="PF00205"/>
    </source>
</evidence>
<dbReference type="EMBL" id="LAZR01058562">
    <property type="protein sequence ID" value="KKK69619.1"/>
    <property type="molecule type" value="Genomic_DNA"/>
</dbReference>
<evidence type="ECO:0008006" key="5">
    <source>
        <dbReference type="Google" id="ProtNLM"/>
    </source>
</evidence>
<reference evidence="4" key="1">
    <citation type="journal article" date="2015" name="Nature">
        <title>Complex archaea that bridge the gap between prokaryotes and eukaryotes.</title>
        <authorList>
            <person name="Spang A."/>
            <person name="Saw J.H."/>
            <person name="Jorgensen S.L."/>
            <person name="Zaremba-Niedzwiedzka K."/>
            <person name="Martijn J."/>
            <person name="Lind A.E."/>
            <person name="van Eijk R."/>
            <person name="Schleper C."/>
            <person name="Guy L."/>
            <person name="Ettema T.J."/>
        </authorList>
    </citation>
    <scope>NUCLEOTIDE SEQUENCE</scope>
</reference>
<protein>
    <recommendedName>
        <fullName evidence="5">Thiamine pyrophosphate enzyme N-terminal TPP-binding domain-containing protein</fullName>
    </recommendedName>
</protein>